<gene>
    <name evidence="1" type="ORF">BX592_13079</name>
</gene>
<dbReference type="EMBL" id="SORE01000030">
    <property type="protein sequence ID" value="TDY38853.1"/>
    <property type="molecule type" value="Genomic_DNA"/>
</dbReference>
<dbReference type="OrthoDB" id="7355447at2"/>
<dbReference type="Proteomes" id="UP000295509">
    <property type="component" value="Unassembled WGS sequence"/>
</dbReference>
<evidence type="ECO:0000313" key="1">
    <source>
        <dbReference type="EMBL" id="TDY38853.1"/>
    </source>
</evidence>
<name>A0A4R8L808_9BURK</name>
<proteinExistence type="predicted"/>
<dbReference type="AlphaFoldDB" id="A0A4R8L808"/>
<keyword evidence="2" id="KW-1185">Reference proteome</keyword>
<sequence>MKEATIIRAKLNGRIGVWVSSLLMSIFAIQSHAQNAVPDMRPVEQDAAVRQVVLGIVSFTHWPAPRSQVRLCIVGNTGFSLDGAQAPVSSTAPAVVAQKIAADDPAIGTGCDALYMGKLSDTERKQVDASRAGHPILTITENDSTCTLGAMFCVRADKHRVTFDMNLDSVARSGVRVSPKVLELARKRSTQ</sequence>
<organism evidence="1 2">
    <name type="scientific">Paraburkholderia rhizosphaerae</name>
    <dbReference type="NCBI Taxonomy" id="480658"/>
    <lineage>
        <taxon>Bacteria</taxon>
        <taxon>Pseudomonadati</taxon>
        <taxon>Pseudomonadota</taxon>
        <taxon>Betaproteobacteria</taxon>
        <taxon>Burkholderiales</taxon>
        <taxon>Burkholderiaceae</taxon>
        <taxon>Paraburkholderia</taxon>
    </lineage>
</organism>
<dbReference type="Pfam" id="PF13689">
    <property type="entry name" value="DUF4154"/>
    <property type="match status" value="1"/>
</dbReference>
<accession>A0A4R8L808</accession>
<dbReference type="InterPro" id="IPR025293">
    <property type="entry name" value="YfiR/HmsC-like"/>
</dbReference>
<protein>
    <submittedName>
        <fullName evidence="1">Uncharacterized protein DUF4154</fullName>
    </submittedName>
</protein>
<comment type="caution">
    <text evidence="1">The sequence shown here is derived from an EMBL/GenBank/DDBJ whole genome shotgun (WGS) entry which is preliminary data.</text>
</comment>
<reference evidence="1 2" key="1">
    <citation type="submission" date="2019-03" db="EMBL/GenBank/DDBJ databases">
        <title>Genomic Encyclopedia of Type Strains, Phase III (KMG-III): the genomes of soil and plant-associated and newly described type strains.</title>
        <authorList>
            <person name="Whitman W."/>
        </authorList>
    </citation>
    <scope>NUCLEOTIDE SEQUENCE [LARGE SCALE GENOMIC DNA]</scope>
    <source>
        <strain evidence="1 2">LMG 29544</strain>
    </source>
</reference>
<evidence type="ECO:0000313" key="2">
    <source>
        <dbReference type="Proteomes" id="UP000295509"/>
    </source>
</evidence>